<dbReference type="SUPFAM" id="SSF140931">
    <property type="entry name" value="Fic-like"/>
    <property type="match status" value="1"/>
</dbReference>
<feature type="binding site" evidence="3">
    <location>
        <begin position="242"/>
        <end position="243"/>
    </location>
    <ligand>
        <name>ATP</name>
        <dbReference type="ChEBI" id="CHEBI:30616"/>
    </ligand>
</feature>
<dbReference type="Gene3D" id="1.10.3290.10">
    <property type="entry name" value="Fido-like domain"/>
    <property type="match status" value="1"/>
</dbReference>
<dbReference type="InterPro" id="IPR025758">
    <property type="entry name" value="Fic/DOC_N"/>
</dbReference>
<proteinExistence type="predicted"/>
<feature type="binding site" evidence="1">
    <location>
        <begin position="205"/>
        <end position="211"/>
    </location>
    <ligand>
        <name>ATP</name>
        <dbReference type="ChEBI" id="CHEBI:30616"/>
    </ligand>
</feature>
<feature type="binding site" evidence="3">
    <location>
        <begin position="204"/>
        <end position="211"/>
    </location>
    <ligand>
        <name>ATP</name>
        <dbReference type="ChEBI" id="CHEBI:30616"/>
    </ligand>
</feature>
<dbReference type="Pfam" id="PF13784">
    <property type="entry name" value="Fic_N"/>
    <property type="match status" value="1"/>
</dbReference>
<sequence>MPKNPFIPPELPPQIEYKSLVSDIGNAHASIARLDEVLAHLQNPKLLARTFATKEAVLSSQIEGTEATIAEVFEQEAKGISREDTPRGRDITEIINYRKALERGIEVLRDRPLTENVIKELHKILLFSARGHNKGPGEFRKKLVYIAKPGLSIDNASYVPPLPDEIPGLFSNLEKYIHSNSEQDKIVQIAVSHYQFEAIHPFEDGNGRIGRLLISLMLYNKGFVSYPYIYLSEFFEEHRREYYDLLLGVSERGDWESWISFFLRGLNVQADRAQETAKKILELHQKIKGDISKFNSKYAHDFLDALFASTIFTSRSLRLHSNIRNNLILYSLIAKFLKAGIIRDVTPYQKRNKIYRFDELAKILGK</sequence>
<feature type="domain" description="Fido" evidence="4">
    <location>
        <begin position="113"/>
        <end position="264"/>
    </location>
</feature>
<dbReference type="PIRSF" id="PIRSF038925">
    <property type="entry name" value="AMP-prot_trans"/>
    <property type="match status" value="1"/>
</dbReference>
<dbReference type="PANTHER" id="PTHR13504">
    <property type="entry name" value="FIDO DOMAIN-CONTAINING PROTEIN DDB_G0283145"/>
    <property type="match status" value="1"/>
</dbReference>
<dbReference type="AlphaFoldDB" id="A0A1G2IQ78"/>
<evidence type="ECO:0000313" key="6">
    <source>
        <dbReference type="Proteomes" id="UP000178632"/>
    </source>
</evidence>
<evidence type="ECO:0000313" key="5">
    <source>
        <dbReference type="EMBL" id="OGZ76792.1"/>
    </source>
</evidence>
<organism evidence="5 6">
    <name type="scientific">Candidatus Staskawiczbacteria bacterium RIFCSPLOWO2_12_FULL_37_15</name>
    <dbReference type="NCBI Taxonomy" id="1802218"/>
    <lineage>
        <taxon>Bacteria</taxon>
        <taxon>Candidatus Staskawicziibacteriota</taxon>
    </lineage>
</organism>
<gene>
    <name evidence="5" type="ORF">A3G45_00370</name>
</gene>
<comment type="caution">
    <text evidence="5">The sequence shown here is derived from an EMBL/GenBank/DDBJ whole genome shotgun (WGS) entry which is preliminary data.</text>
</comment>
<reference evidence="5 6" key="1">
    <citation type="journal article" date="2016" name="Nat. Commun.">
        <title>Thousands of microbial genomes shed light on interconnected biogeochemical processes in an aquifer system.</title>
        <authorList>
            <person name="Anantharaman K."/>
            <person name="Brown C.T."/>
            <person name="Hug L.A."/>
            <person name="Sharon I."/>
            <person name="Castelle C.J."/>
            <person name="Probst A.J."/>
            <person name="Thomas B.C."/>
            <person name="Singh A."/>
            <person name="Wilkins M.J."/>
            <person name="Karaoz U."/>
            <person name="Brodie E.L."/>
            <person name="Williams K.H."/>
            <person name="Hubbard S.S."/>
            <person name="Banfield J.F."/>
        </authorList>
    </citation>
    <scope>NUCLEOTIDE SEQUENCE [LARGE SCALE GENOMIC DNA]</scope>
</reference>
<keyword evidence="1" id="KW-0547">Nucleotide-binding</keyword>
<evidence type="ECO:0000256" key="2">
    <source>
        <dbReference type="PIRSR" id="PIRSR640198-1"/>
    </source>
</evidence>
<dbReference type="InterPro" id="IPR040198">
    <property type="entry name" value="Fido_containing"/>
</dbReference>
<dbReference type="InterPro" id="IPR026287">
    <property type="entry name" value="SoFic-like"/>
</dbReference>
<evidence type="ECO:0000256" key="3">
    <source>
        <dbReference type="PIRSR" id="PIRSR640198-2"/>
    </source>
</evidence>
<dbReference type="EMBL" id="MHPE01000026">
    <property type="protein sequence ID" value="OGZ76792.1"/>
    <property type="molecule type" value="Genomic_DNA"/>
</dbReference>
<evidence type="ECO:0000259" key="4">
    <source>
        <dbReference type="PROSITE" id="PS51459"/>
    </source>
</evidence>
<name>A0A1G2IQ78_9BACT</name>
<dbReference type="Proteomes" id="UP000178632">
    <property type="component" value="Unassembled WGS sequence"/>
</dbReference>
<evidence type="ECO:0000256" key="1">
    <source>
        <dbReference type="PIRSR" id="PIRSR038925-1"/>
    </source>
</evidence>
<dbReference type="InterPro" id="IPR036597">
    <property type="entry name" value="Fido-like_dom_sf"/>
</dbReference>
<feature type="binding site" evidence="1">
    <location>
        <position position="63"/>
    </location>
    <ligand>
        <name>ATP</name>
        <dbReference type="ChEBI" id="CHEBI:30616"/>
    </ligand>
</feature>
<dbReference type="PROSITE" id="PS51459">
    <property type="entry name" value="FIDO"/>
    <property type="match status" value="1"/>
</dbReference>
<feature type="binding site" evidence="1">
    <location>
        <position position="200"/>
    </location>
    <ligand>
        <name>ATP</name>
        <dbReference type="ChEBI" id="CHEBI:30616"/>
    </ligand>
</feature>
<dbReference type="InterPro" id="IPR003812">
    <property type="entry name" value="Fido"/>
</dbReference>
<dbReference type="PANTHER" id="PTHR13504:SF38">
    <property type="entry name" value="FIDO DOMAIN-CONTAINING PROTEIN"/>
    <property type="match status" value="1"/>
</dbReference>
<keyword evidence="1" id="KW-0067">ATP-binding</keyword>
<dbReference type="Pfam" id="PF02661">
    <property type="entry name" value="Fic"/>
    <property type="match status" value="1"/>
</dbReference>
<dbReference type="GO" id="GO:0005524">
    <property type="term" value="F:ATP binding"/>
    <property type="evidence" value="ECO:0007669"/>
    <property type="project" value="UniProtKB-KW"/>
</dbReference>
<accession>A0A1G2IQ78</accession>
<protein>
    <recommendedName>
        <fullName evidence="4">Fido domain-containing protein</fullName>
    </recommendedName>
</protein>
<feature type="binding site" evidence="1">
    <location>
        <position position="242"/>
    </location>
    <ligand>
        <name>ATP</name>
        <dbReference type="ChEBI" id="CHEBI:30616"/>
    </ligand>
</feature>
<feature type="active site" evidence="2">
    <location>
        <position position="200"/>
    </location>
</feature>